<gene>
    <name evidence="1" type="ORF">SAMN05444266_10287</name>
</gene>
<dbReference type="EMBL" id="FRBL01000002">
    <property type="protein sequence ID" value="SHL11389.1"/>
    <property type="molecule type" value="Genomic_DNA"/>
</dbReference>
<organism evidence="1 2">
    <name type="scientific">Chitinophaga jiangningensis</name>
    <dbReference type="NCBI Taxonomy" id="1419482"/>
    <lineage>
        <taxon>Bacteria</taxon>
        <taxon>Pseudomonadati</taxon>
        <taxon>Bacteroidota</taxon>
        <taxon>Chitinophagia</taxon>
        <taxon>Chitinophagales</taxon>
        <taxon>Chitinophagaceae</taxon>
        <taxon>Chitinophaga</taxon>
    </lineage>
</organism>
<dbReference type="Proteomes" id="UP000184420">
    <property type="component" value="Unassembled WGS sequence"/>
</dbReference>
<reference evidence="1 2" key="1">
    <citation type="submission" date="2016-11" db="EMBL/GenBank/DDBJ databases">
        <authorList>
            <person name="Jaros S."/>
            <person name="Januszkiewicz K."/>
            <person name="Wedrychowicz H."/>
        </authorList>
    </citation>
    <scope>NUCLEOTIDE SEQUENCE [LARGE SCALE GENOMIC DNA]</scope>
    <source>
        <strain evidence="1 2">DSM 27406</strain>
    </source>
</reference>
<proteinExistence type="predicted"/>
<dbReference type="STRING" id="1419482.SAMN05444266_10287"/>
<dbReference type="OrthoDB" id="9949918at2"/>
<dbReference type="AlphaFoldDB" id="A0A1M6XZU2"/>
<name>A0A1M6XZU2_9BACT</name>
<protein>
    <submittedName>
        <fullName evidence="1">Uncharacterized protein</fullName>
    </submittedName>
</protein>
<evidence type="ECO:0000313" key="2">
    <source>
        <dbReference type="Proteomes" id="UP000184420"/>
    </source>
</evidence>
<evidence type="ECO:0000313" key="1">
    <source>
        <dbReference type="EMBL" id="SHL11389.1"/>
    </source>
</evidence>
<accession>A0A1M6XZU2</accession>
<sequence>MTKRKRKNAYNVFRRSARRVLMADAVSDPEQYPFAQDYESEDDIIAFHVYLDGYFFFEIFSDGQLRYQVLTETMHPIFQLREDAEEELFYMWKKEEY</sequence>
<keyword evidence="2" id="KW-1185">Reference proteome</keyword>
<dbReference type="RefSeq" id="WP_073078679.1">
    <property type="nucleotide sequence ID" value="NZ_FRBL01000002.1"/>
</dbReference>